<reference evidence="2" key="3">
    <citation type="submission" date="2022-12" db="EMBL/GenBank/DDBJ databases">
        <authorList>
            <person name="Sun Q."/>
            <person name="Zhou Y."/>
        </authorList>
    </citation>
    <scope>NUCLEOTIDE SEQUENCE</scope>
    <source>
        <strain evidence="2">CGMCC 1.15034</strain>
    </source>
</reference>
<protein>
    <submittedName>
        <fullName evidence="3">OpgC domain-containing protein</fullName>
    </submittedName>
</protein>
<proteinExistence type="predicted"/>
<feature type="transmembrane region" description="Helical" evidence="1">
    <location>
        <begin position="364"/>
        <end position="382"/>
    </location>
</feature>
<organism evidence="2 5">
    <name type="scientific">Bradyrhizobium guangdongense</name>
    <dbReference type="NCBI Taxonomy" id="1325090"/>
    <lineage>
        <taxon>Bacteria</taxon>
        <taxon>Pseudomonadati</taxon>
        <taxon>Pseudomonadota</taxon>
        <taxon>Alphaproteobacteria</taxon>
        <taxon>Hyphomicrobiales</taxon>
        <taxon>Nitrobacteraceae</taxon>
        <taxon>Bradyrhizobium</taxon>
    </lineage>
</organism>
<dbReference type="EMBL" id="BMHC01000002">
    <property type="protein sequence ID" value="GGI21188.1"/>
    <property type="molecule type" value="Genomic_DNA"/>
</dbReference>
<feature type="transmembrane region" description="Helical" evidence="1">
    <location>
        <begin position="110"/>
        <end position="129"/>
    </location>
</feature>
<evidence type="ECO:0000313" key="2">
    <source>
        <dbReference type="EMBL" id="GGI21188.1"/>
    </source>
</evidence>
<feature type="transmembrane region" description="Helical" evidence="1">
    <location>
        <begin position="74"/>
        <end position="90"/>
    </location>
</feature>
<evidence type="ECO:0000256" key="1">
    <source>
        <dbReference type="SAM" id="Phobius"/>
    </source>
</evidence>
<sequence>MLVRGARLNAGTNDLNHDPKHGCDHVGYLDGDRDLRLDACRGLALWFIFIDHIPGNAFDWLTLRNYGFSDTSEIFVFVSGYTCMLSYGGALRRQGWPTVVVRSLRRSLEIYAAFLLLVIAYLALVWVTGTDLYRDETNTRVFFDNPGIALIHLLALQYTPVNTDILPLFVMLHFGFPLVLWFMIRNATIALSASFLLYMMVQLYSWNLPAWPAREAYFNPLAWQMLFVLGAYCATPGAARLAGISLSPVVVSVAASVVIFSLVVTLSWRIEQLKWLVPDAVVGWIYPIYKTHLAPPRLVHFLALMVLGMRFLSPIKHSKLKPWAVAMIRCGENSLSIYCFSVLASFLGFVVLNEISGRLAMEAIVSASGIILMIAIASLLAWEAKFDRRGPKPF</sequence>
<dbReference type="EMBL" id="CP030057">
    <property type="protein sequence ID" value="QOZ62078.1"/>
    <property type="molecule type" value="Genomic_DNA"/>
</dbReference>
<dbReference type="Proteomes" id="UP000593880">
    <property type="component" value="Chromosome"/>
</dbReference>
<dbReference type="PANTHER" id="PTHR38592">
    <property type="entry name" value="BLL4819 PROTEIN"/>
    <property type="match status" value="1"/>
</dbReference>
<reference evidence="2" key="1">
    <citation type="journal article" date="2014" name="Int. J. Syst. Evol. Microbiol.">
        <title>Complete genome sequence of Corynebacterium casei LMG S-19264T (=DSM 44701T), isolated from a smear-ripened cheese.</title>
        <authorList>
            <consortium name="US DOE Joint Genome Institute (JGI-PGF)"/>
            <person name="Walter F."/>
            <person name="Albersmeier A."/>
            <person name="Kalinowski J."/>
            <person name="Ruckert C."/>
        </authorList>
    </citation>
    <scope>NUCLEOTIDE SEQUENCE</scope>
    <source>
        <strain evidence="2">CGMCC 1.15034</strain>
    </source>
</reference>
<dbReference type="Pfam" id="PF10129">
    <property type="entry name" value="OpgC_C"/>
    <property type="match status" value="1"/>
</dbReference>
<dbReference type="OrthoDB" id="9775975at2"/>
<feature type="transmembrane region" description="Helical" evidence="1">
    <location>
        <begin position="249"/>
        <end position="270"/>
    </location>
</feature>
<accession>A0A410VBL8</accession>
<evidence type="ECO:0000313" key="5">
    <source>
        <dbReference type="Proteomes" id="UP000625079"/>
    </source>
</evidence>
<keyword evidence="1" id="KW-1133">Transmembrane helix</keyword>
<dbReference type="AlphaFoldDB" id="A0A410VBL8"/>
<keyword evidence="1" id="KW-0472">Membrane</keyword>
<gene>
    <name evidence="2" type="ORF">GCM10010987_13070</name>
    <name evidence="3" type="ORF">XH86_27575</name>
</gene>
<dbReference type="PIRSF" id="PIRSF028704">
    <property type="entry name" value="UPC028704"/>
    <property type="match status" value="1"/>
</dbReference>
<dbReference type="InterPro" id="IPR014550">
    <property type="entry name" value="UCP028704_OpgC"/>
</dbReference>
<dbReference type="PANTHER" id="PTHR38592:SF3">
    <property type="entry name" value="BLL4819 PROTEIN"/>
    <property type="match status" value="1"/>
</dbReference>
<reference evidence="3 4" key="2">
    <citation type="submission" date="2018-06" db="EMBL/GenBank/DDBJ databases">
        <title>Comparative genomics of rhizobia nodulating Arachis hypogaea in China.</title>
        <authorList>
            <person name="Li Y."/>
        </authorList>
    </citation>
    <scope>NUCLEOTIDE SEQUENCE [LARGE SCALE GENOMIC DNA]</scope>
    <source>
        <strain evidence="3 4">CCBAU 51658</strain>
    </source>
</reference>
<keyword evidence="4" id="KW-1185">Reference proteome</keyword>
<feature type="transmembrane region" description="Helical" evidence="1">
    <location>
        <begin position="165"/>
        <end position="182"/>
    </location>
</feature>
<feature type="transmembrane region" description="Helical" evidence="1">
    <location>
        <begin position="298"/>
        <end position="315"/>
    </location>
</feature>
<feature type="transmembrane region" description="Helical" evidence="1">
    <location>
        <begin position="335"/>
        <end position="352"/>
    </location>
</feature>
<evidence type="ECO:0000313" key="3">
    <source>
        <dbReference type="EMBL" id="QOZ62078.1"/>
    </source>
</evidence>
<name>A0A410VBL8_9BRAD</name>
<keyword evidence="1" id="KW-0812">Transmembrane</keyword>
<dbReference type="Proteomes" id="UP000625079">
    <property type="component" value="Unassembled WGS sequence"/>
</dbReference>
<feature type="transmembrane region" description="Helical" evidence="1">
    <location>
        <begin position="189"/>
        <end position="209"/>
    </location>
</feature>
<evidence type="ECO:0000313" key="4">
    <source>
        <dbReference type="Proteomes" id="UP000593880"/>
    </source>
</evidence>
<feature type="transmembrane region" description="Helical" evidence="1">
    <location>
        <begin position="221"/>
        <end position="242"/>
    </location>
</feature>